<comment type="caution">
    <text evidence="3">The sequence shown here is derived from an EMBL/GenBank/DDBJ whole genome shotgun (WGS) entry which is preliminary data.</text>
</comment>
<dbReference type="GO" id="GO:0000281">
    <property type="term" value="P:mitotic cytokinesis"/>
    <property type="evidence" value="ECO:0007669"/>
    <property type="project" value="TreeGrafter"/>
</dbReference>
<dbReference type="Proteomes" id="UP000290572">
    <property type="component" value="Unassembled WGS sequence"/>
</dbReference>
<dbReference type="InterPro" id="IPR000198">
    <property type="entry name" value="RhoGAP_dom"/>
</dbReference>
<name>A0A498L794_LABRO</name>
<protein>
    <submittedName>
        <fullName evidence="3">Rac GTPase-activating 1-like protein</fullName>
    </submittedName>
</protein>
<evidence type="ECO:0000313" key="3">
    <source>
        <dbReference type="EMBL" id="RXN03293.1"/>
    </source>
</evidence>
<dbReference type="GO" id="GO:0051256">
    <property type="term" value="P:mitotic spindle midzone assembly"/>
    <property type="evidence" value="ECO:0007669"/>
    <property type="project" value="TreeGrafter"/>
</dbReference>
<dbReference type="PANTHER" id="PTHR46199:SF2">
    <property type="entry name" value="RAC GTPASE-ACTIVATING PROTEIN 1"/>
    <property type="match status" value="1"/>
</dbReference>
<evidence type="ECO:0000313" key="4">
    <source>
        <dbReference type="Proteomes" id="UP000290572"/>
    </source>
</evidence>
<dbReference type="GO" id="GO:0030496">
    <property type="term" value="C:midbody"/>
    <property type="evidence" value="ECO:0007669"/>
    <property type="project" value="TreeGrafter"/>
</dbReference>
<dbReference type="EMBL" id="QBIY01013485">
    <property type="protein sequence ID" value="RXN03293.1"/>
    <property type="molecule type" value="Genomic_DNA"/>
</dbReference>
<dbReference type="PROSITE" id="PS50238">
    <property type="entry name" value="RHOGAP"/>
    <property type="match status" value="1"/>
</dbReference>
<dbReference type="PANTHER" id="PTHR46199">
    <property type="entry name" value="RAC GTPASE-ACTIVATING PROTEIN 1"/>
    <property type="match status" value="1"/>
</dbReference>
<dbReference type="GO" id="GO:0005634">
    <property type="term" value="C:nucleus"/>
    <property type="evidence" value="ECO:0007669"/>
    <property type="project" value="TreeGrafter"/>
</dbReference>
<dbReference type="SMART" id="SM00324">
    <property type="entry name" value="RhoGAP"/>
    <property type="match status" value="1"/>
</dbReference>
<reference evidence="3 4" key="1">
    <citation type="submission" date="2018-03" db="EMBL/GenBank/DDBJ databases">
        <title>Draft genome sequence of Rohu Carp (Labeo rohita).</title>
        <authorList>
            <person name="Das P."/>
            <person name="Kushwaha B."/>
            <person name="Joshi C.G."/>
            <person name="Kumar D."/>
            <person name="Nagpure N.S."/>
            <person name="Sahoo L."/>
            <person name="Das S.P."/>
            <person name="Bit A."/>
            <person name="Patnaik S."/>
            <person name="Meher P.K."/>
            <person name="Jayasankar P."/>
            <person name="Koringa P.G."/>
            <person name="Patel N.V."/>
            <person name="Hinsu A.T."/>
            <person name="Kumar R."/>
            <person name="Pandey M."/>
            <person name="Agarwal S."/>
            <person name="Srivastava S."/>
            <person name="Singh M."/>
            <person name="Iquebal M.A."/>
            <person name="Jaiswal S."/>
            <person name="Angadi U.B."/>
            <person name="Kumar N."/>
            <person name="Raza M."/>
            <person name="Shah T.M."/>
            <person name="Rai A."/>
            <person name="Jena J.K."/>
        </authorList>
    </citation>
    <scope>NUCLEOTIDE SEQUENCE [LARGE SCALE GENOMIC DNA]</scope>
    <source>
        <strain evidence="3">DASCIFA01</strain>
        <tissue evidence="3">Testis</tissue>
    </source>
</reference>
<dbReference type="Gene3D" id="1.10.555.10">
    <property type="entry name" value="Rho GTPase activation protein"/>
    <property type="match status" value="1"/>
</dbReference>
<dbReference type="SUPFAM" id="SSF48350">
    <property type="entry name" value="GTPase activation domain, GAP"/>
    <property type="match status" value="1"/>
</dbReference>
<dbReference type="GO" id="GO:0097149">
    <property type="term" value="C:centralspindlin complex"/>
    <property type="evidence" value="ECO:0007669"/>
    <property type="project" value="TreeGrafter"/>
</dbReference>
<accession>A0A498L794</accession>
<dbReference type="Pfam" id="PF00620">
    <property type="entry name" value="RhoGAP"/>
    <property type="match status" value="1"/>
</dbReference>
<dbReference type="GO" id="GO:0005096">
    <property type="term" value="F:GTPase activator activity"/>
    <property type="evidence" value="ECO:0007669"/>
    <property type="project" value="TreeGrafter"/>
</dbReference>
<dbReference type="GO" id="GO:0051233">
    <property type="term" value="C:spindle midzone"/>
    <property type="evidence" value="ECO:0007669"/>
    <property type="project" value="TreeGrafter"/>
</dbReference>
<sequence length="362" mass="41101">MGDQFIREVLSLCLQRLAIEEATNSELEFIEVVRNFEVVRKKWLHAELELKKQKELLVKSDVARAALEVKLKHARNQLDVEIKKRYKAEADYQCLEIETTVVKASVTTPETRGQIHMKGIYRVPGGERLVKELREKYVSGKGPLMLHKVEEVHAVCGLLKDFLRKLKEPLITFKLHRTFMEASEMEDEDKSVETLIKTIKDLPQPNKDTLAFLMLHLQRVMQSLMCQMDQNNLSRVFGPTVIGHGMLEPSPMTIMRDTNTQPKVVARFLSFPSDFWEGLLADKEDPLVPPVVDANVGIVCPSTSRGTEKIFKPLTSPELSKYSKTTSGGSIKGRIKHFGGTFNNPSKPKNEPGKKKFFTSPK</sequence>
<dbReference type="InterPro" id="IPR008936">
    <property type="entry name" value="Rho_GTPase_activation_prot"/>
</dbReference>
<feature type="region of interest" description="Disordered" evidence="1">
    <location>
        <begin position="322"/>
        <end position="362"/>
    </location>
</feature>
<dbReference type="GO" id="GO:0007266">
    <property type="term" value="P:Rho protein signal transduction"/>
    <property type="evidence" value="ECO:0007669"/>
    <property type="project" value="TreeGrafter"/>
</dbReference>
<dbReference type="CDD" id="cd04382">
    <property type="entry name" value="RhoGAP_MgcRacGAP"/>
    <property type="match status" value="1"/>
</dbReference>
<evidence type="ECO:0000259" key="2">
    <source>
        <dbReference type="PROSITE" id="PS50238"/>
    </source>
</evidence>
<dbReference type="STRING" id="84645.A0A498L794"/>
<proteinExistence type="predicted"/>
<gene>
    <name evidence="3" type="ORF">ROHU_013573</name>
</gene>
<dbReference type="GO" id="GO:0032154">
    <property type="term" value="C:cleavage furrow"/>
    <property type="evidence" value="ECO:0007669"/>
    <property type="project" value="TreeGrafter"/>
</dbReference>
<feature type="domain" description="Rho-GAP" evidence="2">
    <location>
        <begin position="90"/>
        <end position="276"/>
    </location>
</feature>
<dbReference type="AlphaFoldDB" id="A0A498L794"/>
<keyword evidence="4" id="KW-1185">Reference proteome</keyword>
<organism evidence="3 4">
    <name type="scientific">Labeo rohita</name>
    <name type="common">Indian major carp</name>
    <name type="synonym">Cyprinus rohita</name>
    <dbReference type="NCBI Taxonomy" id="84645"/>
    <lineage>
        <taxon>Eukaryota</taxon>
        <taxon>Metazoa</taxon>
        <taxon>Chordata</taxon>
        <taxon>Craniata</taxon>
        <taxon>Vertebrata</taxon>
        <taxon>Euteleostomi</taxon>
        <taxon>Actinopterygii</taxon>
        <taxon>Neopterygii</taxon>
        <taxon>Teleostei</taxon>
        <taxon>Ostariophysi</taxon>
        <taxon>Cypriniformes</taxon>
        <taxon>Cyprinidae</taxon>
        <taxon>Labeoninae</taxon>
        <taxon>Labeonini</taxon>
        <taxon>Labeo</taxon>
    </lineage>
</organism>
<evidence type="ECO:0000256" key="1">
    <source>
        <dbReference type="SAM" id="MobiDB-lite"/>
    </source>
</evidence>